<keyword evidence="2" id="KW-0677">Repeat</keyword>
<evidence type="ECO:0000313" key="4">
    <source>
        <dbReference type="EMBL" id="EXX69880.1"/>
    </source>
</evidence>
<dbReference type="InterPro" id="IPR006652">
    <property type="entry name" value="Kelch_1"/>
</dbReference>
<reference evidence="4 5" key="1">
    <citation type="submission" date="2014-02" db="EMBL/GenBank/DDBJ databases">
        <title>Single nucleus genome sequencing reveals high similarity among nuclei of an endomycorrhizal fungus.</title>
        <authorList>
            <person name="Lin K."/>
            <person name="Geurts R."/>
            <person name="Zhang Z."/>
            <person name="Limpens E."/>
            <person name="Saunders D.G."/>
            <person name="Mu D."/>
            <person name="Pang E."/>
            <person name="Cao H."/>
            <person name="Cha H."/>
            <person name="Lin T."/>
            <person name="Zhou Q."/>
            <person name="Shang Y."/>
            <person name="Li Y."/>
            <person name="Ivanov S."/>
            <person name="Sharma T."/>
            <person name="Velzen R.V."/>
            <person name="Ruijter N.D."/>
            <person name="Aanen D.K."/>
            <person name="Win J."/>
            <person name="Kamoun S."/>
            <person name="Bisseling T."/>
            <person name="Huang S."/>
        </authorList>
    </citation>
    <scope>NUCLEOTIDE SEQUENCE [LARGE SCALE GENOMIC DNA]</scope>
    <source>
        <strain evidence="5">DAOM197198w</strain>
    </source>
</reference>
<evidence type="ECO:0000313" key="5">
    <source>
        <dbReference type="Proteomes" id="UP000022910"/>
    </source>
</evidence>
<dbReference type="PANTHER" id="PTHR46093:SF18">
    <property type="entry name" value="FIBRONECTIN TYPE-III DOMAIN-CONTAINING PROTEIN"/>
    <property type="match status" value="1"/>
</dbReference>
<protein>
    <submittedName>
        <fullName evidence="4">Kel2p</fullName>
    </submittedName>
</protein>
<name>A0A015JRD8_RHIIW</name>
<feature type="region of interest" description="Disordered" evidence="3">
    <location>
        <begin position="1"/>
        <end position="128"/>
    </location>
</feature>
<dbReference type="Proteomes" id="UP000022910">
    <property type="component" value="Unassembled WGS sequence"/>
</dbReference>
<dbReference type="InterPro" id="IPR011043">
    <property type="entry name" value="Gal_Oxase/kelch_b-propeller"/>
</dbReference>
<dbReference type="EMBL" id="JEMT01016769">
    <property type="protein sequence ID" value="EXX69880.1"/>
    <property type="molecule type" value="Genomic_DNA"/>
</dbReference>
<organism evidence="4 5">
    <name type="scientific">Rhizophagus irregularis (strain DAOM 197198w)</name>
    <name type="common">Glomus intraradices</name>
    <dbReference type="NCBI Taxonomy" id="1432141"/>
    <lineage>
        <taxon>Eukaryota</taxon>
        <taxon>Fungi</taxon>
        <taxon>Fungi incertae sedis</taxon>
        <taxon>Mucoromycota</taxon>
        <taxon>Glomeromycotina</taxon>
        <taxon>Glomeromycetes</taxon>
        <taxon>Glomerales</taxon>
        <taxon>Glomeraceae</taxon>
        <taxon>Rhizophagus</taxon>
    </lineage>
</organism>
<evidence type="ECO:0000256" key="1">
    <source>
        <dbReference type="ARBA" id="ARBA00022441"/>
    </source>
</evidence>
<dbReference type="Pfam" id="PF24681">
    <property type="entry name" value="Kelch_KLHDC2_KLHL20_DRC7"/>
    <property type="match status" value="2"/>
</dbReference>
<keyword evidence="5" id="KW-1185">Reference proteome</keyword>
<dbReference type="Gene3D" id="2.120.10.80">
    <property type="entry name" value="Kelch-type beta propeller"/>
    <property type="match status" value="2"/>
</dbReference>
<dbReference type="OrthoDB" id="10251809at2759"/>
<dbReference type="AlphaFoldDB" id="A0A015JRD8"/>
<feature type="compositionally biased region" description="Polar residues" evidence="3">
    <location>
        <begin position="45"/>
        <end position="96"/>
    </location>
</feature>
<accession>A0A015JRD8</accession>
<keyword evidence="1" id="KW-0880">Kelch repeat</keyword>
<dbReference type="SUPFAM" id="SSF50965">
    <property type="entry name" value="Galactose oxidase, central domain"/>
    <property type="match status" value="1"/>
</dbReference>
<gene>
    <name evidence="4" type="ORF">RirG_092340</name>
</gene>
<dbReference type="SMR" id="A0A015JRD8"/>
<dbReference type="PANTHER" id="PTHR46093">
    <property type="entry name" value="ACYL-COA-BINDING DOMAIN-CONTAINING PROTEIN 5"/>
    <property type="match status" value="1"/>
</dbReference>
<feature type="compositionally biased region" description="Polar residues" evidence="3">
    <location>
        <begin position="1"/>
        <end position="28"/>
    </location>
</feature>
<dbReference type="SMART" id="SM00612">
    <property type="entry name" value="Kelch"/>
    <property type="match status" value="2"/>
</dbReference>
<dbReference type="SUPFAM" id="SSF117281">
    <property type="entry name" value="Kelch motif"/>
    <property type="match status" value="1"/>
</dbReference>
<sequence>MVTGNPRQRSNSSNEGSDSLDNTQQDDSPTLPPTPGDNGIDTLNPAPNYSPNQITSPTITPPLSSNSPGQSGRQSLASPNHSSIQTNNPSPIITTSTRRHYHHNHHHHHGEGRRNYPGEPHLSLAPHVDPAPAPAMYWSKARTHGKPSKALRAHTVNLVGELMYVFGGCDAKTCFNSILIFDADTMYWNRARTIGDPPPICRAHSSTLVDKKLFIFGGGDGPTYFNDLFIFDTDVLEWIKPKTSGNIPSPRRAHTSAYYNNHLYIFGGGDGFKALNDVYILNITDLNNLVWQKLEPKGRPPISRGYHTTNLVGSKLVVYGGSDGHECFSDVYVLDLESNTWIQAVEKSYPRLSHTATQVGSYLFIVCGHDGSKYTSEVLLLNLVTMEWERRKVYGTPPSGRGYHTTVLYDSRLFVFGGYDGHSVFDDVYVLDLSACAYLPQITNFQLPEL</sequence>
<dbReference type="HOGENOM" id="CLU_019536_3_0_1"/>
<dbReference type="InterPro" id="IPR015915">
    <property type="entry name" value="Kelch-typ_b-propeller"/>
</dbReference>
<comment type="caution">
    <text evidence="4">The sequence shown here is derived from an EMBL/GenBank/DDBJ whole genome shotgun (WGS) entry which is preliminary data.</text>
</comment>
<feature type="compositionally biased region" description="Basic residues" evidence="3">
    <location>
        <begin position="97"/>
        <end position="111"/>
    </location>
</feature>
<evidence type="ECO:0000256" key="3">
    <source>
        <dbReference type="SAM" id="MobiDB-lite"/>
    </source>
</evidence>
<dbReference type="Pfam" id="PF01344">
    <property type="entry name" value="Kelch_1"/>
    <property type="match status" value="1"/>
</dbReference>
<proteinExistence type="predicted"/>
<evidence type="ECO:0000256" key="2">
    <source>
        <dbReference type="ARBA" id="ARBA00022737"/>
    </source>
</evidence>